<dbReference type="Proteomes" id="UP000244932">
    <property type="component" value="Unassembled WGS sequence"/>
</dbReference>
<evidence type="ECO:0000313" key="2">
    <source>
        <dbReference type="EMBL" id="SPF30575.1"/>
    </source>
</evidence>
<dbReference type="Pfam" id="PF13673">
    <property type="entry name" value="Acetyltransf_10"/>
    <property type="match status" value="1"/>
</dbReference>
<dbReference type="RefSeq" id="WP_108783300.1">
    <property type="nucleotide sequence ID" value="NZ_OMKW01000004.1"/>
</dbReference>
<keyword evidence="3" id="KW-1185">Reference proteome</keyword>
<dbReference type="AlphaFoldDB" id="A0A2R8AET5"/>
<name>A0A2R8AET5_9RHOB</name>
<dbReference type="GO" id="GO:0016747">
    <property type="term" value="F:acyltransferase activity, transferring groups other than amino-acyl groups"/>
    <property type="evidence" value="ECO:0007669"/>
    <property type="project" value="InterPro"/>
</dbReference>
<sequence>MTVEIGFATTPEDIAACMEVRRQVFVIGQNVDPELDFDGLDDEAIHFIARKDGKVVGTARWIVDGPKVKFGRLSVLDEMRGQGIGTLIFDRMVEEMRTRPDLTYAKLSAQIGPMHVYRDRGFVEIGERYMEAGMEHQDMEQHFD</sequence>
<reference evidence="2 3" key="1">
    <citation type="submission" date="2018-03" db="EMBL/GenBank/DDBJ databases">
        <authorList>
            <person name="Keele B.F."/>
        </authorList>
    </citation>
    <scope>NUCLEOTIDE SEQUENCE [LARGE SCALE GENOMIC DNA]</scope>
    <source>
        <strain evidence="2 3">CeCT 8812</strain>
    </source>
</reference>
<dbReference type="OrthoDB" id="9796171at2"/>
<dbReference type="Gene3D" id="3.40.630.30">
    <property type="match status" value="1"/>
</dbReference>
<gene>
    <name evidence="2" type="ORF">POI8812_02914</name>
</gene>
<protein>
    <submittedName>
        <fullName evidence="2">Acetyltransferase</fullName>
        <ecNumber evidence="2">2.3.1.-</ecNumber>
    </submittedName>
</protein>
<evidence type="ECO:0000259" key="1">
    <source>
        <dbReference type="PROSITE" id="PS51186"/>
    </source>
</evidence>
<evidence type="ECO:0000313" key="3">
    <source>
        <dbReference type="Proteomes" id="UP000244932"/>
    </source>
</evidence>
<keyword evidence="2" id="KW-0808">Transferase</keyword>
<dbReference type="EC" id="2.3.1.-" evidence="2"/>
<organism evidence="2 3">
    <name type="scientific">Pontivivens insulae</name>
    <dbReference type="NCBI Taxonomy" id="1639689"/>
    <lineage>
        <taxon>Bacteria</taxon>
        <taxon>Pseudomonadati</taxon>
        <taxon>Pseudomonadota</taxon>
        <taxon>Alphaproteobacteria</taxon>
        <taxon>Rhodobacterales</taxon>
        <taxon>Paracoccaceae</taxon>
        <taxon>Pontivivens</taxon>
    </lineage>
</organism>
<feature type="domain" description="N-acetyltransferase" evidence="1">
    <location>
        <begin position="3"/>
        <end position="144"/>
    </location>
</feature>
<proteinExistence type="predicted"/>
<accession>A0A2R8AET5</accession>
<dbReference type="EMBL" id="OMKW01000004">
    <property type="protein sequence ID" value="SPF30575.1"/>
    <property type="molecule type" value="Genomic_DNA"/>
</dbReference>
<dbReference type="PROSITE" id="PS51186">
    <property type="entry name" value="GNAT"/>
    <property type="match status" value="1"/>
</dbReference>
<dbReference type="InterPro" id="IPR000182">
    <property type="entry name" value="GNAT_dom"/>
</dbReference>
<dbReference type="CDD" id="cd04301">
    <property type="entry name" value="NAT_SF"/>
    <property type="match status" value="1"/>
</dbReference>
<dbReference type="InterPro" id="IPR016181">
    <property type="entry name" value="Acyl_CoA_acyltransferase"/>
</dbReference>
<keyword evidence="2" id="KW-0012">Acyltransferase</keyword>
<dbReference type="SUPFAM" id="SSF55729">
    <property type="entry name" value="Acyl-CoA N-acyltransferases (Nat)"/>
    <property type="match status" value="1"/>
</dbReference>